<proteinExistence type="predicted"/>
<reference evidence="2" key="1">
    <citation type="submission" date="2015-06" db="EMBL/GenBank/DDBJ databases">
        <authorList>
            <person name="Radhakrishnan Rajesh"/>
            <person name="Underwood Anthony"/>
            <person name="Al-Shahib Ali"/>
        </authorList>
    </citation>
    <scope>NUCLEOTIDE SEQUENCE [LARGE SCALE GENOMIC DNA]</scope>
    <source>
        <strain evidence="2">P19_London_7_VIM_2_05_10</strain>
    </source>
</reference>
<protein>
    <submittedName>
        <fullName evidence="1">Uncharacterized protein</fullName>
    </submittedName>
</protein>
<gene>
    <name evidence="1" type="ORF">PAERUG_P19_London_7_VIM_2_05_10_03521</name>
</gene>
<sequence>MVRTRRRAGRRRGEEVEQVGLGVQRRAALEMRRHRGVRGGRRFGEGRRRSGGLPAHQGVEAGERIGLRIAAAGQGDVMAELDEDVVFAEADGLAVLQRLAVAAAQAVPGIDQQHAVGAGVGEVVHPVAVEDGAVAAGDQALRVRQDPVVVRAPTDGQLSLVQYLFRTLTGGQLVVAGDGQSQRHCYSLHCQRPALPGAHPRARGISVRIQAGPTAFRRFVASGRHIG</sequence>
<dbReference type="EMBL" id="CVVU01000207">
    <property type="protein sequence ID" value="CRP12849.1"/>
    <property type="molecule type" value="Genomic_DNA"/>
</dbReference>
<dbReference type="AlphaFoldDB" id="A0A9P1R761"/>
<evidence type="ECO:0000313" key="1">
    <source>
        <dbReference type="EMBL" id="CRP12849.1"/>
    </source>
</evidence>
<organism evidence="1 2">
    <name type="scientific">Pseudomonas aeruginosa</name>
    <dbReference type="NCBI Taxonomy" id="287"/>
    <lineage>
        <taxon>Bacteria</taxon>
        <taxon>Pseudomonadati</taxon>
        <taxon>Pseudomonadota</taxon>
        <taxon>Gammaproteobacteria</taxon>
        <taxon>Pseudomonadales</taxon>
        <taxon>Pseudomonadaceae</taxon>
        <taxon>Pseudomonas</taxon>
    </lineage>
</organism>
<name>A0A9P1R761_PSEAI</name>
<evidence type="ECO:0000313" key="2">
    <source>
        <dbReference type="Proteomes" id="UP000045039"/>
    </source>
</evidence>
<accession>A0A9P1R761</accession>
<dbReference type="Proteomes" id="UP000045039">
    <property type="component" value="Unassembled WGS sequence"/>
</dbReference>
<comment type="caution">
    <text evidence="1">The sequence shown here is derived from an EMBL/GenBank/DDBJ whole genome shotgun (WGS) entry which is preliminary data.</text>
</comment>